<organism evidence="8 9">
    <name type="scientific">Gossypium raimondii</name>
    <name type="common">Peruvian cotton</name>
    <name type="synonym">Gossypium klotzschianum subsp. raimondii</name>
    <dbReference type="NCBI Taxonomy" id="29730"/>
    <lineage>
        <taxon>Eukaryota</taxon>
        <taxon>Viridiplantae</taxon>
        <taxon>Streptophyta</taxon>
        <taxon>Embryophyta</taxon>
        <taxon>Tracheophyta</taxon>
        <taxon>Spermatophyta</taxon>
        <taxon>Magnoliopsida</taxon>
        <taxon>eudicotyledons</taxon>
        <taxon>Gunneridae</taxon>
        <taxon>Pentapetalae</taxon>
        <taxon>rosids</taxon>
        <taxon>malvids</taxon>
        <taxon>Malvales</taxon>
        <taxon>Malvaceae</taxon>
        <taxon>Malvoideae</taxon>
        <taxon>Gossypium</taxon>
    </lineage>
</organism>
<dbReference type="InterPro" id="IPR002401">
    <property type="entry name" value="Cyt_P450_E_grp-I"/>
</dbReference>
<dbReference type="PRINTS" id="PR00463">
    <property type="entry name" value="EP450I"/>
</dbReference>
<name>A0A0D2VBP6_GOSRA</name>
<evidence type="ECO:0000256" key="5">
    <source>
        <dbReference type="ARBA" id="ARBA00023002"/>
    </source>
</evidence>
<keyword evidence="7" id="KW-0503">Monooxygenase</keyword>
<dbReference type="GO" id="GO:0020037">
    <property type="term" value="F:heme binding"/>
    <property type="evidence" value="ECO:0007669"/>
    <property type="project" value="InterPro"/>
</dbReference>
<keyword evidence="6" id="KW-0408">Iron</keyword>
<evidence type="ECO:0000256" key="7">
    <source>
        <dbReference type="ARBA" id="ARBA00023033"/>
    </source>
</evidence>
<dbReference type="PANTHER" id="PTHR47944:SF4">
    <property type="entry name" value="OS09G0441700 PROTEIN"/>
    <property type="match status" value="1"/>
</dbReference>
<dbReference type="SUPFAM" id="SSF48264">
    <property type="entry name" value="Cytochrome P450"/>
    <property type="match status" value="1"/>
</dbReference>
<dbReference type="Gene3D" id="1.10.630.10">
    <property type="entry name" value="Cytochrome P450"/>
    <property type="match status" value="1"/>
</dbReference>
<protein>
    <submittedName>
        <fullName evidence="8">Uncharacterized protein</fullName>
    </submittedName>
</protein>
<dbReference type="STRING" id="29730.A0A0D2VBP6"/>
<dbReference type="OMA" id="MCKINGY"/>
<sequence>MVDVLLQLAEDPNLDVKLERYGVKDNLLLVSLTLPLRTKSSTVIVKWAILEMLKKIEIDKEGWGIVNLPYIDSIAKETMRLHLVAPMLVPHQTCDTCTRALVNVWTNRRDLKVWENPNEFWLEKFIGKTIDGKPSNVIKYLNMEEIFGLSTPKKYPLEVVAVPRLPIRMNSS</sequence>
<keyword evidence="5" id="KW-0560">Oxidoreductase</keyword>
<proteinExistence type="inferred from homology"/>
<reference evidence="8 9" key="1">
    <citation type="journal article" date="2012" name="Nature">
        <title>Repeated polyploidization of Gossypium genomes and the evolution of spinnable cotton fibres.</title>
        <authorList>
            <person name="Paterson A.H."/>
            <person name="Wendel J.F."/>
            <person name="Gundlach H."/>
            <person name="Guo H."/>
            <person name="Jenkins J."/>
            <person name="Jin D."/>
            <person name="Llewellyn D."/>
            <person name="Showmaker K.C."/>
            <person name="Shu S."/>
            <person name="Udall J."/>
            <person name="Yoo M.J."/>
            <person name="Byers R."/>
            <person name="Chen W."/>
            <person name="Doron-Faigenboim A."/>
            <person name="Duke M.V."/>
            <person name="Gong L."/>
            <person name="Grimwood J."/>
            <person name="Grover C."/>
            <person name="Grupp K."/>
            <person name="Hu G."/>
            <person name="Lee T.H."/>
            <person name="Li J."/>
            <person name="Lin L."/>
            <person name="Liu T."/>
            <person name="Marler B.S."/>
            <person name="Page J.T."/>
            <person name="Roberts A.W."/>
            <person name="Romanel E."/>
            <person name="Sanders W.S."/>
            <person name="Szadkowski E."/>
            <person name="Tan X."/>
            <person name="Tang H."/>
            <person name="Xu C."/>
            <person name="Wang J."/>
            <person name="Wang Z."/>
            <person name="Zhang D."/>
            <person name="Zhang L."/>
            <person name="Ashrafi H."/>
            <person name="Bedon F."/>
            <person name="Bowers J.E."/>
            <person name="Brubaker C.L."/>
            <person name="Chee P.W."/>
            <person name="Das S."/>
            <person name="Gingle A.R."/>
            <person name="Haigler C.H."/>
            <person name="Harker D."/>
            <person name="Hoffmann L.V."/>
            <person name="Hovav R."/>
            <person name="Jones D.C."/>
            <person name="Lemke C."/>
            <person name="Mansoor S."/>
            <person name="ur Rahman M."/>
            <person name="Rainville L.N."/>
            <person name="Rambani A."/>
            <person name="Reddy U.K."/>
            <person name="Rong J.K."/>
            <person name="Saranga Y."/>
            <person name="Scheffler B.E."/>
            <person name="Scheffler J.A."/>
            <person name="Stelly D.M."/>
            <person name="Triplett B.A."/>
            <person name="Van Deynze A."/>
            <person name="Vaslin M.F."/>
            <person name="Waghmare V.N."/>
            <person name="Walford S.A."/>
            <person name="Wright R.J."/>
            <person name="Zaki E.A."/>
            <person name="Zhang T."/>
            <person name="Dennis E.S."/>
            <person name="Mayer K.F."/>
            <person name="Peterson D.G."/>
            <person name="Rokhsar D.S."/>
            <person name="Wang X."/>
            <person name="Schmutz J."/>
        </authorList>
    </citation>
    <scope>NUCLEOTIDE SEQUENCE [LARGE SCALE GENOMIC DNA]</scope>
</reference>
<evidence type="ECO:0000256" key="4">
    <source>
        <dbReference type="ARBA" id="ARBA00022723"/>
    </source>
</evidence>
<evidence type="ECO:0000313" key="8">
    <source>
        <dbReference type="EMBL" id="KJB67105.1"/>
    </source>
</evidence>
<dbReference type="GO" id="GO:0016705">
    <property type="term" value="F:oxidoreductase activity, acting on paired donors, with incorporation or reduction of molecular oxygen"/>
    <property type="evidence" value="ECO:0007669"/>
    <property type="project" value="InterPro"/>
</dbReference>
<comment type="cofactor">
    <cofactor evidence="1">
        <name>heme</name>
        <dbReference type="ChEBI" id="CHEBI:30413"/>
    </cofactor>
</comment>
<keyword evidence="9" id="KW-1185">Reference proteome</keyword>
<gene>
    <name evidence="8" type="ORF">B456_010G175000</name>
</gene>
<dbReference type="GO" id="GO:0004497">
    <property type="term" value="F:monooxygenase activity"/>
    <property type="evidence" value="ECO:0007669"/>
    <property type="project" value="UniProtKB-KW"/>
</dbReference>
<dbReference type="GO" id="GO:0005506">
    <property type="term" value="F:iron ion binding"/>
    <property type="evidence" value="ECO:0007669"/>
    <property type="project" value="InterPro"/>
</dbReference>
<dbReference type="Proteomes" id="UP000032304">
    <property type="component" value="Chromosome 10"/>
</dbReference>
<evidence type="ECO:0000256" key="3">
    <source>
        <dbReference type="ARBA" id="ARBA00022617"/>
    </source>
</evidence>
<evidence type="ECO:0000256" key="1">
    <source>
        <dbReference type="ARBA" id="ARBA00001971"/>
    </source>
</evidence>
<keyword evidence="3" id="KW-0349">Heme</keyword>
<dbReference type="GO" id="GO:0044550">
    <property type="term" value="P:secondary metabolite biosynthetic process"/>
    <property type="evidence" value="ECO:0007669"/>
    <property type="project" value="UniProtKB-ARBA"/>
</dbReference>
<accession>A0A0D2VBP6</accession>
<dbReference type="eggNOG" id="KOG0156">
    <property type="taxonomic scope" value="Eukaryota"/>
</dbReference>
<dbReference type="InterPro" id="IPR036396">
    <property type="entry name" value="Cyt_P450_sf"/>
</dbReference>
<dbReference type="PANTHER" id="PTHR47944">
    <property type="entry name" value="CYTOCHROME P450 98A9"/>
    <property type="match status" value="1"/>
</dbReference>
<dbReference type="AlphaFoldDB" id="A0A0D2VBP6"/>
<dbReference type="Gramene" id="KJB67105">
    <property type="protein sequence ID" value="KJB67105"/>
    <property type="gene ID" value="B456_010G175000"/>
</dbReference>
<dbReference type="InterPro" id="IPR001128">
    <property type="entry name" value="Cyt_P450"/>
</dbReference>
<dbReference type="EMBL" id="CM001749">
    <property type="protein sequence ID" value="KJB67105.1"/>
    <property type="molecule type" value="Genomic_DNA"/>
</dbReference>
<evidence type="ECO:0000256" key="2">
    <source>
        <dbReference type="ARBA" id="ARBA00010617"/>
    </source>
</evidence>
<comment type="similarity">
    <text evidence="2">Belongs to the cytochrome P450 family.</text>
</comment>
<evidence type="ECO:0000313" key="9">
    <source>
        <dbReference type="Proteomes" id="UP000032304"/>
    </source>
</evidence>
<keyword evidence="4" id="KW-0479">Metal-binding</keyword>
<dbReference type="Pfam" id="PF00067">
    <property type="entry name" value="p450"/>
    <property type="match status" value="1"/>
</dbReference>
<evidence type="ECO:0000256" key="6">
    <source>
        <dbReference type="ARBA" id="ARBA00023004"/>
    </source>
</evidence>